<evidence type="ECO:0008006" key="4">
    <source>
        <dbReference type="Google" id="ProtNLM"/>
    </source>
</evidence>
<reference evidence="2" key="1">
    <citation type="submission" date="2017-12" db="EMBL/GenBank/DDBJ databases">
        <title>Gene loss provides genomic basis for host adaptation in cereal stripe rust fungi.</title>
        <authorList>
            <person name="Xia C."/>
        </authorList>
    </citation>
    <scope>NUCLEOTIDE SEQUENCE [LARGE SCALE GENOMIC DNA]</scope>
    <source>
        <strain evidence="2">93-210</strain>
    </source>
</reference>
<dbReference type="VEuPathDB" id="FungiDB:PSTT_05762"/>
<proteinExistence type="predicted"/>
<keyword evidence="3" id="KW-1185">Reference proteome</keyword>
<organism evidence="2 3">
    <name type="scientific">Puccinia striiformis</name>
    <dbReference type="NCBI Taxonomy" id="27350"/>
    <lineage>
        <taxon>Eukaryota</taxon>
        <taxon>Fungi</taxon>
        <taxon>Dikarya</taxon>
        <taxon>Basidiomycota</taxon>
        <taxon>Pucciniomycotina</taxon>
        <taxon>Pucciniomycetes</taxon>
        <taxon>Pucciniales</taxon>
        <taxon>Pucciniaceae</taxon>
        <taxon>Puccinia</taxon>
    </lineage>
</organism>
<evidence type="ECO:0000313" key="3">
    <source>
        <dbReference type="Proteomes" id="UP000239156"/>
    </source>
</evidence>
<keyword evidence="1" id="KW-0732">Signal</keyword>
<protein>
    <recommendedName>
        <fullName evidence="4">Secreted protein</fullName>
    </recommendedName>
</protein>
<gene>
    <name evidence="2" type="ORF">PSTT_05762</name>
</gene>
<evidence type="ECO:0000256" key="1">
    <source>
        <dbReference type="SAM" id="SignalP"/>
    </source>
</evidence>
<dbReference type="EMBL" id="PKSL01000043">
    <property type="protein sequence ID" value="POW10786.1"/>
    <property type="molecule type" value="Genomic_DNA"/>
</dbReference>
<sequence>MHASKAIATAIILCCEMAYVVPNIVCDSSNQPLCGHHKYKLFRKPLEYRTITWNSKNEASSTEEVLLS</sequence>
<comment type="caution">
    <text evidence="2">The sequence shown here is derived from an EMBL/GenBank/DDBJ whole genome shotgun (WGS) entry which is preliminary data.</text>
</comment>
<dbReference type="AlphaFoldDB" id="A0A2S4VMN7"/>
<accession>A0A2S4VMN7</accession>
<evidence type="ECO:0000313" key="2">
    <source>
        <dbReference type="EMBL" id="POW10786.1"/>
    </source>
</evidence>
<feature type="chain" id="PRO_5015496660" description="Secreted protein" evidence="1">
    <location>
        <begin position="23"/>
        <end position="68"/>
    </location>
</feature>
<dbReference type="Proteomes" id="UP000239156">
    <property type="component" value="Unassembled WGS sequence"/>
</dbReference>
<name>A0A2S4VMN7_9BASI</name>
<feature type="signal peptide" evidence="1">
    <location>
        <begin position="1"/>
        <end position="22"/>
    </location>
</feature>